<dbReference type="Pfam" id="PF01476">
    <property type="entry name" value="LysM"/>
    <property type="match status" value="1"/>
</dbReference>
<dbReference type="RefSeq" id="WP_057904166.1">
    <property type="nucleotide sequence ID" value="NZ_AZDA01000039.1"/>
</dbReference>
<gene>
    <name evidence="4" type="ORF">FC07_GL002313</name>
</gene>
<feature type="signal peptide" evidence="2">
    <location>
        <begin position="1"/>
        <end position="22"/>
    </location>
</feature>
<dbReference type="OrthoDB" id="2329027at2"/>
<dbReference type="InterPro" id="IPR023346">
    <property type="entry name" value="Lysozyme-like_dom_sf"/>
</dbReference>
<dbReference type="SUPFAM" id="SSF53955">
    <property type="entry name" value="Lysozyme-like"/>
    <property type="match status" value="1"/>
</dbReference>
<dbReference type="AlphaFoldDB" id="A0A0R1GZI8"/>
<name>A0A0R1GZI8_9LACO</name>
<evidence type="ECO:0000313" key="4">
    <source>
        <dbReference type="EMBL" id="KRK39819.1"/>
    </source>
</evidence>
<reference evidence="4 5" key="1">
    <citation type="journal article" date="2015" name="Genome Announc.">
        <title>Expanding the biotechnology potential of lactobacilli through comparative genomics of 213 strains and associated genera.</title>
        <authorList>
            <person name="Sun Z."/>
            <person name="Harris H.M."/>
            <person name="McCann A."/>
            <person name="Guo C."/>
            <person name="Argimon S."/>
            <person name="Zhang W."/>
            <person name="Yang X."/>
            <person name="Jeffery I.B."/>
            <person name="Cooney J.C."/>
            <person name="Kagawa T.F."/>
            <person name="Liu W."/>
            <person name="Song Y."/>
            <person name="Salvetti E."/>
            <person name="Wrobel A."/>
            <person name="Rasinkangas P."/>
            <person name="Parkhill J."/>
            <person name="Rea M.C."/>
            <person name="O'Sullivan O."/>
            <person name="Ritari J."/>
            <person name="Douillard F.P."/>
            <person name="Paul Ross R."/>
            <person name="Yang R."/>
            <person name="Briner A.E."/>
            <person name="Felis G.E."/>
            <person name="de Vos W.M."/>
            <person name="Barrangou R."/>
            <person name="Klaenhammer T.R."/>
            <person name="Caufield P.W."/>
            <person name="Cui Y."/>
            <person name="Zhang H."/>
            <person name="O'Toole P.W."/>
        </authorList>
    </citation>
    <scope>NUCLEOTIDE SEQUENCE [LARGE SCALE GENOMIC DNA]</scope>
    <source>
        <strain evidence="4 5">DSM 20003</strain>
    </source>
</reference>
<evidence type="ECO:0000256" key="1">
    <source>
        <dbReference type="SAM" id="MobiDB-lite"/>
    </source>
</evidence>
<feature type="compositionally biased region" description="Low complexity" evidence="1">
    <location>
        <begin position="76"/>
        <end position="93"/>
    </location>
</feature>
<keyword evidence="2" id="KW-0732">Signal</keyword>
<accession>A0A0R1GZI8</accession>
<feature type="region of interest" description="Disordered" evidence="1">
    <location>
        <begin position="72"/>
        <end position="93"/>
    </location>
</feature>
<dbReference type="SMART" id="SM00257">
    <property type="entry name" value="LysM"/>
    <property type="match status" value="1"/>
</dbReference>
<keyword evidence="5" id="KW-1185">Reference proteome</keyword>
<sequence length="224" mass="22458">MVLLTTAGAAGILVGGAQAAHAATVTAQSGDTVSGLASKYHSSINAIEKANHINTTTHLIFAGQKYNVPTGDDAEAATTTSTSTQAATQQASQAQATANQAQAQQAATTQTTQTSTTSNTAATSSTASTQTASTTSTASASGSTYSQFIAAGGTAAMWNTIVMPESGGNANAVSPNGYHGLGQTKESWGYGSVASQTQGMVNYAVSRYGSISAAVAFRAANNWW</sequence>
<dbReference type="Proteomes" id="UP000051461">
    <property type="component" value="Unassembled WGS sequence"/>
</dbReference>
<feature type="chain" id="PRO_5006404856" evidence="2">
    <location>
        <begin position="23"/>
        <end position="224"/>
    </location>
</feature>
<dbReference type="InterPro" id="IPR036779">
    <property type="entry name" value="LysM_dom_sf"/>
</dbReference>
<dbReference type="SUPFAM" id="SSF54106">
    <property type="entry name" value="LysM domain"/>
    <property type="match status" value="1"/>
</dbReference>
<proteinExistence type="predicted"/>
<feature type="region of interest" description="Disordered" evidence="1">
    <location>
        <begin position="109"/>
        <end position="139"/>
    </location>
</feature>
<dbReference type="Gene3D" id="3.10.350.10">
    <property type="entry name" value="LysM domain"/>
    <property type="match status" value="1"/>
</dbReference>
<dbReference type="PATRIC" id="fig|1423726.3.peg.2399"/>
<dbReference type="EMBL" id="AZDA01000039">
    <property type="protein sequence ID" value="KRK39819.1"/>
    <property type="molecule type" value="Genomic_DNA"/>
</dbReference>
<protein>
    <submittedName>
        <fullName evidence="4">SceA protein</fullName>
    </submittedName>
</protein>
<evidence type="ECO:0000313" key="5">
    <source>
        <dbReference type="Proteomes" id="UP000051461"/>
    </source>
</evidence>
<comment type="caution">
    <text evidence="4">The sequence shown here is derived from an EMBL/GenBank/DDBJ whole genome shotgun (WGS) entry which is preliminary data.</text>
</comment>
<dbReference type="STRING" id="1423726.FC07_GL002313"/>
<evidence type="ECO:0000256" key="2">
    <source>
        <dbReference type="SAM" id="SignalP"/>
    </source>
</evidence>
<evidence type="ECO:0000259" key="3">
    <source>
        <dbReference type="PROSITE" id="PS51782"/>
    </source>
</evidence>
<dbReference type="InterPro" id="IPR018392">
    <property type="entry name" value="LysM"/>
</dbReference>
<feature type="domain" description="LysM" evidence="3">
    <location>
        <begin position="23"/>
        <end position="68"/>
    </location>
</feature>
<organism evidence="4 5">
    <name type="scientific">Loigolactobacillus bifermentans DSM 20003</name>
    <dbReference type="NCBI Taxonomy" id="1423726"/>
    <lineage>
        <taxon>Bacteria</taxon>
        <taxon>Bacillati</taxon>
        <taxon>Bacillota</taxon>
        <taxon>Bacilli</taxon>
        <taxon>Lactobacillales</taxon>
        <taxon>Lactobacillaceae</taxon>
        <taxon>Loigolactobacillus</taxon>
    </lineage>
</organism>
<dbReference type="CDD" id="cd00118">
    <property type="entry name" value="LysM"/>
    <property type="match status" value="1"/>
</dbReference>
<dbReference type="PROSITE" id="PS51782">
    <property type="entry name" value="LYSM"/>
    <property type="match status" value="1"/>
</dbReference>